<feature type="transmembrane region" description="Helical" evidence="1">
    <location>
        <begin position="22"/>
        <end position="39"/>
    </location>
</feature>
<dbReference type="Pfam" id="PF13239">
    <property type="entry name" value="2TM"/>
    <property type="match status" value="1"/>
</dbReference>
<reference evidence="3 4" key="2">
    <citation type="submission" date="2019-05" db="EMBL/GenBank/DDBJ databases">
        <authorList>
            <person name="Ravantti J.J."/>
        </authorList>
    </citation>
    <scope>NUCLEOTIDE SEQUENCE [LARGE SCALE GENOMIC DNA]</scope>
    <source>
        <strain evidence="3 4">B185</strain>
    </source>
</reference>
<keyword evidence="1" id="KW-0812">Transmembrane</keyword>
<feature type="transmembrane region" description="Helical" evidence="1">
    <location>
        <begin position="51"/>
        <end position="72"/>
    </location>
</feature>
<dbReference type="InterPro" id="IPR025698">
    <property type="entry name" value="2TM_dom"/>
</dbReference>
<feature type="domain" description="2TM" evidence="2">
    <location>
        <begin position="11"/>
        <end position="89"/>
    </location>
</feature>
<dbReference type="GeneID" id="60758228"/>
<keyword evidence="1" id="KW-1133">Transmembrane helix</keyword>
<evidence type="ECO:0000313" key="3">
    <source>
        <dbReference type="EMBL" id="AMO20888.1"/>
    </source>
</evidence>
<evidence type="ECO:0000259" key="2">
    <source>
        <dbReference type="Pfam" id="PF13239"/>
    </source>
</evidence>
<accession>A0AAI8CIY7</accession>
<reference evidence="4" key="1">
    <citation type="submission" date="2016-03" db="EMBL/GenBank/DDBJ databases">
        <title>Flavobacterium columnare strain B185, complete genome.</title>
        <authorList>
            <person name="Sundberg L.-R."/>
            <person name="Papponen P."/>
            <person name="Laanto E."/>
        </authorList>
    </citation>
    <scope>NUCLEOTIDE SEQUENCE [LARGE SCALE GENOMIC DNA]</scope>
    <source>
        <strain evidence="4">B185</strain>
    </source>
</reference>
<dbReference type="AlphaFoldDB" id="A0AAI8CIY7"/>
<evidence type="ECO:0000313" key="4">
    <source>
        <dbReference type="Proteomes" id="UP000304840"/>
    </source>
</evidence>
<sequence>MDINQQELYEYARLRIKQKKRLYAHFVIWFTASLFLIFTNYGLNTFSDSNWSLWVITIWFFFFVLHFIRVFITERFMNKKWEREQIERLVFKQQRKLEQLQKEIQKNA</sequence>
<dbReference type="EMBL" id="CP010992">
    <property type="protein sequence ID" value="AMO20888.1"/>
    <property type="molecule type" value="Genomic_DNA"/>
</dbReference>
<organism evidence="3 4">
    <name type="scientific">Flavobacterium columnare</name>
    <dbReference type="NCBI Taxonomy" id="996"/>
    <lineage>
        <taxon>Bacteria</taxon>
        <taxon>Pseudomonadati</taxon>
        <taxon>Bacteroidota</taxon>
        <taxon>Flavobacteriia</taxon>
        <taxon>Flavobacteriales</taxon>
        <taxon>Flavobacteriaceae</taxon>
        <taxon>Flavobacterium</taxon>
    </lineage>
</organism>
<protein>
    <submittedName>
        <fullName evidence="3">2TM domain-containing protein</fullName>
    </submittedName>
</protein>
<dbReference type="Proteomes" id="UP000304840">
    <property type="component" value="Chromosome"/>
</dbReference>
<gene>
    <name evidence="3" type="ORF">UN65_11585</name>
</gene>
<keyword evidence="1" id="KW-0472">Membrane</keyword>
<name>A0AAI8CIY7_9FLAO</name>
<evidence type="ECO:0000256" key="1">
    <source>
        <dbReference type="SAM" id="Phobius"/>
    </source>
</evidence>
<proteinExistence type="predicted"/>
<dbReference type="RefSeq" id="WP_014164930.1">
    <property type="nucleotide sequence ID" value="NZ_CP010992.1"/>
</dbReference>